<dbReference type="EMBL" id="CAJOBI010172715">
    <property type="protein sequence ID" value="CAF4895845.1"/>
    <property type="molecule type" value="Genomic_DNA"/>
</dbReference>
<proteinExistence type="predicted"/>
<dbReference type="Proteomes" id="UP000676336">
    <property type="component" value="Unassembled WGS sequence"/>
</dbReference>
<feature type="non-terminal residue" evidence="1">
    <location>
        <position position="41"/>
    </location>
</feature>
<accession>A0A8S3C7A6</accession>
<name>A0A8S3C7A6_9BILA</name>
<reference evidence="1" key="1">
    <citation type="submission" date="2021-02" db="EMBL/GenBank/DDBJ databases">
        <authorList>
            <person name="Nowell W R."/>
        </authorList>
    </citation>
    <scope>NUCLEOTIDE SEQUENCE</scope>
</reference>
<sequence>MNNPSLSTFRDMTQSIIVDIESLQSTINLCDPKSLSNAKQM</sequence>
<comment type="caution">
    <text evidence="1">The sequence shown here is derived from an EMBL/GenBank/DDBJ whole genome shotgun (WGS) entry which is preliminary data.</text>
</comment>
<organism evidence="1 2">
    <name type="scientific">Rotaria magnacalcarata</name>
    <dbReference type="NCBI Taxonomy" id="392030"/>
    <lineage>
        <taxon>Eukaryota</taxon>
        <taxon>Metazoa</taxon>
        <taxon>Spiralia</taxon>
        <taxon>Gnathifera</taxon>
        <taxon>Rotifera</taxon>
        <taxon>Eurotatoria</taxon>
        <taxon>Bdelloidea</taxon>
        <taxon>Philodinida</taxon>
        <taxon>Philodinidae</taxon>
        <taxon>Rotaria</taxon>
    </lineage>
</organism>
<evidence type="ECO:0000313" key="2">
    <source>
        <dbReference type="Proteomes" id="UP000676336"/>
    </source>
</evidence>
<gene>
    <name evidence="1" type="ORF">SMN809_LOCUS51497</name>
</gene>
<dbReference type="AlphaFoldDB" id="A0A8S3C7A6"/>
<evidence type="ECO:0000313" key="1">
    <source>
        <dbReference type="EMBL" id="CAF4895845.1"/>
    </source>
</evidence>
<protein>
    <submittedName>
        <fullName evidence="1">Uncharacterized protein</fullName>
    </submittedName>
</protein>